<keyword evidence="3" id="KW-1185">Reference proteome</keyword>
<dbReference type="PANTHER" id="PTHR37331:SF1">
    <property type="entry name" value="YALI0F11671P"/>
    <property type="match status" value="1"/>
</dbReference>
<dbReference type="PANTHER" id="PTHR37331">
    <property type="entry name" value="YALI0F11671P"/>
    <property type="match status" value="1"/>
</dbReference>
<protein>
    <submittedName>
        <fullName evidence="2">Uncharacterized protein</fullName>
    </submittedName>
</protein>
<proteinExistence type="predicted"/>
<dbReference type="EMBL" id="JBBPHU010000005">
    <property type="protein sequence ID" value="KAK7517544.1"/>
    <property type="molecule type" value="Genomic_DNA"/>
</dbReference>
<dbReference type="Proteomes" id="UP001363622">
    <property type="component" value="Unassembled WGS sequence"/>
</dbReference>
<gene>
    <name evidence="2" type="ORF">IWZ03DRAFT_174584</name>
</gene>
<evidence type="ECO:0000256" key="1">
    <source>
        <dbReference type="SAM" id="MobiDB-lite"/>
    </source>
</evidence>
<feature type="compositionally biased region" description="Gly residues" evidence="1">
    <location>
        <begin position="181"/>
        <end position="208"/>
    </location>
</feature>
<evidence type="ECO:0000313" key="2">
    <source>
        <dbReference type="EMBL" id="KAK7517544.1"/>
    </source>
</evidence>
<comment type="caution">
    <text evidence="2">The sequence shown here is derived from an EMBL/GenBank/DDBJ whole genome shotgun (WGS) entry which is preliminary data.</text>
</comment>
<sequence length="288" mass="29374">MLLLRAPRPFALRLSSSLGRHARLVSTLPNNRHVYVHPTTSNSLPHDTYTLTLTPTSPPHAHLALGTTTALPVTPRSFSENPHFLKLVHSVLRTHAIHDPTVRAAAAAYASTAGATLGSGGVGFIAGGGASSGAAGLPPNHPSAQAARQAAKRARPSNIPGSARSPTTPSPSPSSTPYSAYGGGGGAGGDGAGGASAQGGAGGGGRGGWVHVSDERHAPEYGRIAWPEDIFGSVEVDGRGEFVGEGGNYQESGTYRIVTNEGVLGLSEYLMGKVRAAVEELEKQGVGR</sequence>
<feature type="region of interest" description="Disordered" evidence="1">
    <location>
        <begin position="135"/>
        <end position="209"/>
    </location>
</feature>
<evidence type="ECO:0000313" key="3">
    <source>
        <dbReference type="Proteomes" id="UP001363622"/>
    </source>
</evidence>
<name>A0ABR1KRT6_9PEZI</name>
<accession>A0ABR1KRT6</accession>
<reference evidence="2 3" key="1">
    <citation type="submission" date="2024-04" db="EMBL/GenBank/DDBJ databases">
        <title>Phyllosticta paracitricarpa is synonymous to the EU quarantine fungus P. citricarpa based on phylogenomic analyses.</title>
        <authorList>
            <consortium name="Lawrence Berkeley National Laboratory"/>
            <person name="Van Ingen-Buijs V.A."/>
            <person name="Van Westerhoven A.C."/>
            <person name="Haridas S."/>
            <person name="Skiadas P."/>
            <person name="Martin F."/>
            <person name="Groenewald J.Z."/>
            <person name="Crous P.W."/>
            <person name="Seidl M.F."/>
        </authorList>
    </citation>
    <scope>NUCLEOTIDE SEQUENCE [LARGE SCALE GENOMIC DNA]</scope>
    <source>
        <strain evidence="2 3">CBS 123371</strain>
    </source>
</reference>
<organism evidence="2 3">
    <name type="scientific">Phyllosticta citriasiana</name>
    <dbReference type="NCBI Taxonomy" id="595635"/>
    <lineage>
        <taxon>Eukaryota</taxon>
        <taxon>Fungi</taxon>
        <taxon>Dikarya</taxon>
        <taxon>Ascomycota</taxon>
        <taxon>Pezizomycotina</taxon>
        <taxon>Dothideomycetes</taxon>
        <taxon>Dothideomycetes incertae sedis</taxon>
        <taxon>Botryosphaeriales</taxon>
        <taxon>Phyllostictaceae</taxon>
        <taxon>Phyllosticta</taxon>
    </lineage>
</organism>